<sequence length="1310" mass="143161">MKGARSMGDLAPGTKSYGSSAPRSAGQPIKPGLPYPPPDMQTTLARPVAGTGAHVPDRQDDRTYIRNGSLQDREAASCAPQRGSAEQRELASPEASTSAVPLGASDESTDLHVLSKDHPTQFGQHLLRSERARKKARLREQPGVSVEALQQELLEETDGLVPLGAIVARLANYGFESFGNLAETLPSLSSSERKSKIFDTALDVRRQLVKLLVLVRWSRAAPDLMMARNLVGLLRAHTIQANDATDALRKMQSELPGARLRKADLVSATDILGTGKYQRLPSHIKDYIVPPRELTDRQALDVISDMDAALRTRLTLSEVVPSPLTCYSIEDGRVTFEVAKLFAASMTLSGNSPEDRWFLLSAKFDFRITGVGADLFPRRPRKRARTILISQADFELAPRSVALASEEDGAAVAAAAVAGGRDAEQFEATHPAPGEQRDECQRRDAPLVRAYNFLQSQALEYQLDILHYQAVELARVGWAPTVSAGFEPILKAGDPRTLTVSYWRKNRSERAGTASRGSAKAAKPVLDPLAGASIKIRAVDRSRRPAKLVALDRALCKDLSAIEAVPGQKLKQQDLVVEWALDPALREHMEDTQLVVNALDLDIEKLLRHAVSLHAAAAVAELRARLSASSLRAAVESPACSSTVTDEGGRSCHLLRLPLHPRLLVVLRIDTMSGRIQLEHSTAASTEAVASTPSNDGMFHRLKEASTQLNDDPTLLVEILQQQRALAILEGFEQKASFLGLHCTRRLPIRSTEYTRLGPETSLLFLPLPQCPNYYVVLRIGDDSVKVGLMCTTAFLDGFNTVLGVHSVEWLDRDRLAKGGALGKRKREEVETGGEPSSELSLEELSLLHHYSVALVCYHQIEQQLRVRGLPFVHVGSASEISSPPARAVALHLTRQDVAKDSTHASMVPSLCVRADHLLGASSSLVRRNVSIELRDWSDPLSCSVKFTVRLRRSLSTSSRKLVLNEATGDVLELESQQSALTFSTRSIDGCVALFLNAWDRVSRIMSLAREVASASRADKLDGLELRSFDLQQVVFAYEGGLTASVSLQDDPQTPRGSSYRLQLASSAGTSQPNPHEVIIDSLSRMLNGRFDGAPTFWPSFLQLLHDTLPYLRVVAPMMDQCLEDVLAPEPDVRSATWLRLTFIDSFVLDVRLLRGSKVLILDGATPLEPSTELQGHGSGSEFLENSSIEKPQDQSSSARRRSNGASHSAALLDGAVSKPIPSFPEILQAVMREFRQRKRTTEAAEAEQHGSTADPKVKFAKPTIRHTSDPAVIHLESGLVCDAMDHLVGPLLSAVIRKIKQRIASELDE</sequence>
<dbReference type="EMBL" id="CCYA01000278">
    <property type="protein sequence ID" value="CEH16344.1"/>
    <property type="molecule type" value="Genomic_DNA"/>
</dbReference>
<keyword evidence="13" id="KW-1185">Reference proteome</keyword>
<comment type="function">
    <text evidence="9">Component of the Mediator complex, a coactivator involved in the regulated transcription of nearly all RNA polymerase II-dependent genes. Mediator functions as a bridge to convey information from gene-specific regulatory proteins to the basal RNA polymerase II transcription machinery. Mediator is recruited to promoters by direct interactions with regulatory proteins and serves as a scaffold for the assembly of a functional preinitiation complex with RNA polymerase II and the general transcription factors.</text>
</comment>
<dbReference type="InterPro" id="IPR055122">
    <property type="entry name" value="Med14_N"/>
</dbReference>
<accession>A0A0P1BKU9</accession>
<evidence type="ECO:0000256" key="4">
    <source>
        <dbReference type="ARBA" id="ARBA00023015"/>
    </source>
</evidence>
<dbReference type="PANTHER" id="PTHR12809:SF2">
    <property type="entry name" value="MEDIATOR OF RNA POLYMERASE II TRANSCRIPTION SUBUNIT 14"/>
    <property type="match status" value="1"/>
</dbReference>
<dbReference type="InterPro" id="IPR013947">
    <property type="entry name" value="Mediator_Med14"/>
</dbReference>
<comment type="subcellular location">
    <subcellularLocation>
        <location evidence="1 9">Nucleus</location>
    </subcellularLocation>
</comment>
<evidence type="ECO:0000256" key="5">
    <source>
        <dbReference type="ARBA" id="ARBA00023159"/>
    </source>
</evidence>
<feature type="compositionally biased region" description="Basic and acidic residues" evidence="10">
    <location>
        <begin position="55"/>
        <end position="64"/>
    </location>
</feature>
<dbReference type="GO" id="GO:0016592">
    <property type="term" value="C:mediator complex"/>
    <property type="evidence" value="ECO:0007669"/>
    <property type="project" value="UniProtKB-UniRule"/>
</dbReference>
<keyword evidence="5 9" id="KW-0010">Activator</keyword>
<keyword evidence="4 9" id="KW-0805">Transcription regulation</keyword>
<keyword evidence="7 9" id="KW-0539">Nucleus</keyword>
<evidence type="ECO:0000256" key="3">
    <source>
        <dbReference type="ARBA" id="ARBA00019619"/>
    </source>
</evidence>
<dbReference type="Proteomes" id="UP000054845">
    <property type="component" value="Unassembled WGS sequence"/>
</dbReference>
<proteinExistence type="inferred from homology"/>
<dbReference type="Pfam" id="PF08638">
    <property type="entry name" value="Med14"/>
    <property type="match status" value="1"/>
</dbReference>
<comment type="subunit">
    <text evidence="9">Component of the Mediator complex.</text>
</comment>
<evidence type="ECO:0000256" key="1">
    <source>
        <dbReference type="ARBA" id="ARBA00004123"/>
    </source>
</evidence>
<evidence type="ECO:0000256" key="2">
    <source>
        <dbReference type="ARBA" id="ARBA00007813"/>
    </source>
</evidence>
<evidence type="ECO:0000256" key="8">
    <source>
        <dbReference type="ARBA" id="ARBA00032007"/>
    </source>
</evidence>
<evidence type="ECO:0000256" key="6">
    <source>
        <dbReference type="ARBA" id="ARBA00023163"/>
    </source>
</evidence>
<reference evidence="12 13" key="1">
    <citation type="submission" date="2014-09" db="EMBL/GenBank/DDBJ databases">
        <authorList>
            <person name="Magalhaes I.L.F."/>
            <person name="Oliveira U."/>
            <person name="Santos F.R."/>
            <person name="Vidigal T.H.D.A."/>
            <person name="Brescovit A.D."/>
            <person name="Santos A.J."/>
        </authorList>
    </citation>
    <scope>NUCLEOTIDE SEQUENCE [LARGE SCALE GENOMIC DNA]</scope>
</reference>
<dbReference type="GO" id="GO:0003712">
    <property type="term" value="F:transcription coregulator activity"/>
    <property type="evidence" value="ECO:0007669"/>
    <property type="project" value="UniProtKB-UniRule"/>
</dbReference>
<dbReference type="OrthoDB" id="205099at2759"/>
<comment type="similarity">
    <text evidence="2 9">Belongs to the Mediator complex subunit 14 family.</text>
</comment>
<keyword evidence="12" id="KW-0675">Receptor</keyword>
<evidence type="ECO:0000313" key="12">
    <source>
        <dbReference type="EMBL" id="CEH16344.1"/>
    </source>
</evidence>
<evidence type="ECO:0000313" key="13">
    <source>
        <dbReference type="Proteomes" id="UP000054845"/>
    </source>
</evidence>
<feature type="region of interest" description="Disordered" evidence="10">
    <location>
        <begin position="1"/>
        <end position="104"/>
    </location>
</feature>
<keyword evidence="6 9" id="KW-0804">Transcription</keyword>
<dbReference type="GO" id="GO:0006357">
    <property type="term" value="P:regulation of transcription by RNA polymerase II"/>
    <property type="evidence" value="ECO:0007669"/>
    <property type="project" value="InterPro"/>
</dbReference>
<evidence type="ECO:0000256" key="9">
    <source>
        <dbReference type="RuleBase" id="RU365082"/>
    </source>
</evidence>
<evidence type="ECO:0000256" key="7">
    <source>
        <dbReference type="ARBA" id="ARBA00023242"/>
    </source>
</evidence>
<evidence type="ECO:0000256" key="10">
    <source>
        <dbReference type="SAM" id="MobiDB-lite"/>
    </source>
</evidence>
<feature type="region of interest" description="Disordered" evidence="10">
    <location>
        <begin position="1169"/>
        <end position="1207"/>
    </location>
</feature>
<dbReference type="PANTHER" id="PTHR12809">
    <property type="entry name" value="MEDIATOR COMPLEX SUBUNIT"/>
    <property type="match status" value="1"/>
</dbReference>
<dbReference type="GO" id="GO:0070847">
    <property type="term" value="C:core mediator complex"/>
    <property type="evidence" value="ECO:0007669"/>
    <property type="project" value="TreeGrafter"/>
</dbReference>
<evidence type="ECO:0000259" key="11">
    <source>
        <dbReference type="Pfam" id="PF08638"/>
    </source>
</evidence>
<protein>
    <recommendedName>
        <fullName evidence="3 9">Mediator of RNA polymerase II transcription subunit 14</fullName>
    </recommendedName>
    <alternativeName>
        <fullName evidence="8 9">Mediator complex subunit 14</fullName>
    </alternativeName>
</protein>
<feature type="domain" description="Mediator complex subunit MED14 N-terminal" evidence="11">
    <location>
        <begin position="161"/>
        <end position="349"/>
    </location>
</feature>
<name>A0A0P1BKU9_9BASI</name>
<dbReference type="STRING" id="401625.A0A0P1BKU9"/>
<organism evidence="12 13">
    <name type="scientific">Ceraceosorus bombacis</name>
    <dbReference type="NCBI Taxonomy" id="401625"/>
    <lineage>
        <taxon>Eukaryota</taxon>
        <taxon>Fungi</taxon>
        <taxon>Dikarya</taxon>
        <taxon>Basidiomycota</taxon>
        <taxon>Ustilaginomycotina</taxon>
        <taxon>Exobasidiomycetes</taxon>
        <taxon>Ceraceosorales</taxon>
        <taxon>Ceraceosoraceae</taxon>
        <taxon>Ceraceosorus</taxon>
    </lineage>
</organism>